<reference evidence="4" key="2">
    <citation type="submission" date="2023-05" db="EMBL/GenBank/DDBJ databases">
        <authorList>
            <consortium name="Lawrence Berkeley National Laboratory"/>
            <person name="Steindorff A."/>
            <person name="Hensen N."/>
            <person name="Bonometti L."/>
            <person name="Westerberg I."/>
            <person name="Brannstrom I.O."/>
            <person name="Guillou S."/>
            <person name="Cros-Aarteil S."/>
            <person name="Calhoun S."/>
            <person name="Haridas S."/>
            <person name="Kuo A."/>
            <person name="Mondo S."/>
            <person name="Pangilinan J."/>
            <person name="Riley R."/>
            <person name="Labutti K."/>
            <person name="Andreopoulos B."/>
            <person name="Lipzen A."/>
            <person name="Chen C."/>
            <person name="Yanf M."/>
            <person name="Daum C."/>
            <person name="Ng V."/>
            <person name="Clum A."/>
            <person name="Ohm R."/>
            <person name="Martin F."/>
            <person name="Silar P."/>
            <person name="Natvig D."/>
            <person name="Lalanne C."/>
            <person name="Gautier V."/>
            <person name="Ament-Velasquez S.L."/>
            <person name="Kruys A."/>
            <person name="Hutchinson M.I."/>
            <person name="Powell A.J."/>
            <person name="Barry K."/>
            <person name="Miller A.N."/>
            <person name="Grigoriev I.V."/>
            <person name="Debuchy R."/>
            <person name="Gladieux P."/>
            <person name="Thoren M.H."/>
            <person name="Johannesson H."/>
        </authorList>
    </citation>
    <scope>NUCLEOTIDE SEQUENCE</scope>
    <source>
        <strain evidence="4">CBS 990.96</strain>
    </source>
</reference>
<feature type="domain" description="Cytochrome b5 heme-binding" evidence="3">
    <location>
        <begin position="162"/>
        <end position="242"/>
    </location>
</feature>
<dbReference type="Gene3D" id="3.10.120.10">
    <property type="entry name" value="Cytochrome b5-like heme/steroid binding domain"/>
    <property type="match status" value="1"/>
</dbReference>
<name>A0AAN7BM24_9PEZI</name>
<sequence length="324" mass="36891">MRDHLANSYLSSCIFCPFYPVYKIVKSNCCNLIHHWTPSSSHPAYPNSTSTMASPSATVRRRKPEESEEKEPIIDTIDVADSEKEKKKSRKKKKSKAEEVDEYDRFDILLDIARVLSFLFVVSCGLSYLISGGESFFWGMSDPPNYLKASWWKSKFSGPLYLTPEELTTYDGTDPTKPIYLAINGTIYDVSANRRTYGPGGSYHYFAGCDAARAYVTGCFAEDRTPDMRGVELMYLPIDDPVVDKHWSKEELAELKKKELEEAQKKVFDGLKHWVDFFGNSKKYSFVGYVKKPKGWPGTEPVRRLCDTAAKQRKTRTIPGKEGK</sequence>
<dbReference type="GO" id="GO:0016020">
    <property type="term" value="C:membrane"/>
    <property type="evidence" value="ECO:0007669"/>
    <property type="project" value="TreeGrafter"/>
</dbReference>
<dbReference type="Proteomes" id="UP001301958">
    <property type="component" value="Unassembled WGS sequence"/>
</dbReference>
<comment type="caution">
    <text evidence="4">The sequence shown here is derived from an EMBL/GenBank/DDBJ whole genome shotgun (WGS) entry which is preliminary data.</text>
</comment>
<organism evidence="4 5">
    <name type="scientific">Podospora fimiseda</name>
    <dbReference type="NCBI Taxonomy" id="252190"/>
    <lineage>
        <taxon>Eukaryota</taxon>
        <taxon>Fungi</taxon>
        <taxon>Dikarya</taxon>
        <taxon>Ascomycota</taxon>
        <taxon>Pezizomycotina</taxon>
        <taxon>Sordariomycetes</taxon>
        <taxon>Sordariomycetidae</taxon>
        <taxon>Sordariales</taxon>
        <taxon>Podosporaceae</taxon>
        <taxon>Podospora</taxon>
    </lineage>
</organism>
<dbReference type="EMBL" id="MU865359">
    <property type="protein sequence ID" value="KAK4225806.1"/>
    <property type="molecule type" value="Genomic_DNA"/>
</dbReference>
<evidence type="ECO:0000256" key="2">
    <source>
        <dbReference type="SAM" id="MobiDB-lite"/>
    </source>
</evidence>
<dbReference type="SMART" id="SM01117">
    <property type="entry name" value="Cyt-b5"/>
    <property type="match status" value="1"/>
</dbReference>
<dbReference type="Pfam" id="PF00173">
    <property type="entry name" value="Cyt-b5"/>
    <property type="match status" value="1"/>
</dbReference>
<dbReference type="SUPFAM" id="SSF55856">
    <property type="entry name" value="Cytochrome b5-like heme/steroid binding domain"/>
    <property type="match status" value="1"/>
</dbReference>
<evidence type="ECO:0000313" key="5">
    <source>
        <dbReference type="Proteomes" id="UP001301958"/>
    </source>
</evidence>
<keyword evidence="5" id="KW-1185">Reference proteome</keyword>
<protein>
    <submittedName>
        <fullName evidence="4">Membrane-associated progesterone-binding protein 4</fullName>
    </submittedName>
</protein>
<evidence type="ECO:0000259" key="3">
    <source>
        <dbReference type="SMART" id="SM01117"/>
    </source>
</evidence>
<dbReference type="InterPro" id="IPR050577">
    <property type="entry name" value="MAPR/NEUFC/NENF-like"/>
</dbReference>
<feature type="region of interest" description="Disordered" evidence="2">
    <location>
        <begin position="39"/>
        <end position="71"/>
    </location>
</feature>
<gene>
    <name evidence="4" type="ORF">QBC38DRAFT_482079</name>
</gene>
<dbReference type="InterPro" id="IPR001199">
    <property type="entry name" value="Cyt_B5-like_heme/steroid-bd"/>
</dbReference>
<dbReference type="AlphaFoldDB" id="A0AAN7BM24"/>
<dbReference type="PANTHER" id="PTHR10281:SF76">
    <property type="entry name" value="CALCUTTA CUP-RELATED"/>
    <property type="match status" value="1"/>
</dbReference>
<evidence type="ECO:0000256" key="1">
    <source>
        <dbReference type="ARBA" id="ARBA00038357"/>
    </source>
</evidence>
<feature type="compositionally biased region" description="Polar residues" evidence="2">
    <location>
        <begin position="39"/>
        <end position="57"/>
    </location>
</feature>
<reference evidence="4" key="1">
    <citation type="journal article" date="2023" name="Mol. Phylogenet. Evol.">
        <title>Genome-scale phylogeny and comparative genomics of the fungal order Sordariales.</title>
        <authorList>
            <person name="Hensen N."/>
            <person name="Bonometti L."/>
            <person name="Westerberg I."/>
            <person name="Brannstrom I.O."/>
            <person name="Guillou S."/>
            <person name="Cros-Aarteil S."/>
            <person name="Calhoun S."/>
            <person name="Haridas S."/>
            <person name="Kuo A."/>
            <person name="Mondo S."/>
            <person name="Pangilinan J."/>
            <person name="Riley R."/>
            <person name="LaButti K."/>
            <person name="Andreopoulos B."/>
            <person name="Lipzen A."/>
            <person name="Chen C."/>
            <person name="Yan M."/>
            <person name="Daum C."/>
            <person name="Ng V."/>
            <person name="Clum A."/>
            <person name="Steindorff A."/>
            <person name="Ohm R.A."/>
            <person name="Martin F."/>
            <person name="Silar P."/>
            <person name="Natvig D.O."/>
            <person name="Lalanne C."/>
            <person name="Gautier V."/>
            <person name="Ament-Velasquez S.L."/>
            <person name="Kruys A."/>
            <person name="Hutchinson M.I."/>
            <person name="Powell A.J."/>
            <person name="Barry K."/>
            <person name="Miller A.N."/>
            <person name="Grigoriev I.V."/>
            <person name="Debuchy R."/>
            <person name="Gladieux P."/>
            <person name="Hiltunen Thoren M."/>
            <person name="Johannesson H."/>
        </authorList>
    </citation>
    <scope>NUCLEOTIDE SEQUENCE</scope>
    <source>
        <strain evidence="4">CBS 990.96</strain>
    </source>
</reference>
<dbReference type="InterPro" id="IPR036400">
    <property type="entry name" value="Cyt_B5-like_heme/steroid_sf"/>
</dbReference>
<accession>A0AAN7BM24</accession>
<dbReference type="FunFam" id="3.10.120.10:FF:000018">
    <property type="entry name" value="Heme/steroid binding domain protein, putative"/>
    <property type="match status" value="1"/>
</dbReference>
<dbReference type="PANTHER" id="PTHR10281">
    <property type="entry name" value="MEMBRANE-ASSOCIATED PROGESTERONE RECEPTOR COMPONENT-RELATED"/>
    <property type="match status" value="1"/>
</dbReference>
<proteinExistence type="inferred from homology"/>
<dbReference type="GO" id="GO:0012505">
    <property type="term" value="C:endomembrane system"/>
    <property type="evidence" value="ECO:0007669"/>
    <property type="project" value="TreeGrafter"/>
</dbReference>
<comment type="similarity">
    <text evidence="1">Belongs to the cytochrome b5 family. MAPR subfamily.</text>
</comment>
<evidence type="ECO:0000313" key="4">
    <source>
        <dbReference type="EMBL" id="KAK4225806.1"/>
    </source>
</evidence>